<proteinExistence type="predicted"/>
<comment type="caution">
    <text evidence="1">The sequence shown here is derived from an EMBL/GenBank/DDBJ whole genome shotgun (WGS) entry which is preliminary data.</text>
</comment>
<keyword evidence="2" id="KW-1185">Reference proteome</keyword>
<sequence length="132" mass="14688">MKSANWPGPNRDVTMRTLRRAADEPLDLVAVYGATSFDLFHVSDALSASYGDRPSLTATISKLAEEMREEFVRYGLFAGLRPTQKRVEYKSGMLDGRKLLQVYCGGRGMVLLVHPGEREEPLVRAAMELLGI</sequence>
<evidence type="ECO:0000313" key="1">
    <source>
        <dbReference type="EMBL" id="MDS0298294.1"/>
    </source>
</evidence>
<dbReference type="Proteomes" id="UP001257060">
    <property type="component" value="Unassembled WGS sequence"/>
</dbReference>
<protein>
    <recommendedName>
        <fullName evidence="3">Roadblock/LAMTOR2 domain-containing protein</fullName>
    </recommendedName>
</protein>
<dbReference type="EMBL" id="JAMQOP010000001">
    <property type="protein sequence ID" value="MDS0298294.1"/>
    <property type="molecule type" value="Genomic_DNA"/>
</dbReference>
<gene>
    <name evidence="1" type="ORF">NDI76_06030</name>
</gene>
<reference evidence="1 2" key="1">
    <citation type="submission" date="2022-06" db="EMBL/GenBank/DDBJ databases">
        <title>Halogeometricum sp. a new haloarchaeum isolate from saline soil.</title>
        <authorList>
            <person name="Strakova D."/>
            <person name="Galisteo C."/>
            <person name="Sanchez-Porro C."/>
            <person name="Ventosa A."/>
        </authorList>
    </citation>
    <scope>NUCLEOTIDE SEQUENCE [LARGE SCALE GENOMIC DNA]</scope>
    <source>
        <strain evidence="1 2">S1BR25-6</strain>
    </source>
</reference>
<dbReference type="RefSeq" id="WP_310923876.1">
    <property type="nucleotide sequence ID" value="NZ_JAMQOP010000001.1"/>
</dbReference>
<evidence type="ECO:0000313" key="2">
    <source>
        <dbReference type="Proteomes" id="UP001257060"/>
    </source>
</evidence>
<accession>A0ABU2GDA8</accession>
<evidence type="ECO:0008006" key="3">
    <source>
        <dbReference type="Google" id="ProtNLM"/>
    </source>
</evidence>
<organism evidence="1 2">
    <name type="scientific">Halogeometricum salsisoli</name>
    <dbReference type="NCBI Taxonomy" id="2950536"/>
    <lineage>
        <taxon>Archaea</taxon>
        <taxon>Methanobacteriati</taxon>
        <taxon>Methanobacteriota</taxon>
        <taxon>Stenosarchaea group</taxon>
        <taxon>Halobacteria</taxon>
        <taxon>Halobacteriales</taxon>
        <taxon>Haloferacaceae</taxon>
        <taxon>Halogeometricum</taxon>
    </lineage>
</organism>
<name>A0ABU2GDA8_9EURY</name>